<feature type="domain" description="Regulator of G protein signalling-like" evidence="1">
    <location>
        <begin position="4"/>
        <end position="136"/>
    </location>
</feature>
<protein>
    <submittedName>
        <fullName evidence="2">Rho guanine nucleotide exchange factor 11</fullName>
    </submittedName>
</protein>
<dbReference type="PANTHER" id="PTHR45872">
    <property type="entry name" value="RHO GUANINE NUCLEOTIDE EXCHANGE FACTOR 2, ISOFORM D"/>
    <property type="match status" value="1"/>
</dbReference>
<dbReference type="Pfam" id="PF09128">
    <property type="entry name" value="RGS-like"/>
    <property type="match status" value="1"/>
</dbReference>
<dbReference type="Gene3D" id="1.10.167.10">
    <property type="entry name" value="Regulator of G-protein Signalling 4, domain 2"/>
    <property type="match status" value="1"/>
</dbReference>
<dbReference type="AlphaFoldDB" id="A0A8J8WL74"/>
<sequence>MFLTYDPPQFFYVITHLYKEGVGKDMKRWAYEITSSFLLPGAPLRLCSVEESILHEIDATLQNELDKEEILRKVFWKARMRCREDLNEQLADFRNKRSAGLGSIFGPADHLLEESIHNKAKELQIVEHLLVPCLESVS</sequence>
<evidence type="ECO:0000313" key="3">
    <source>
        <dbReference type="Proteomes" id="UP000770661"/>
    </source>
</evidence>
<evidence type="ECO:0000259" key="1">
    <source>
        <dbReference type="Pfam" id="PF09128"/>
    </source>
</evidence>
<dbReference type="EMBL" id="JACEEZ010026383">
    <property type="protein sequence ID" value="KAG0693064.1"/>
    <property type="molecule type" value="Genomic_DNA"/>
</dbReference>
<comment type="caution">
    <text evidence="2">The sequence shown here is derived from an EMBL/GenBank/DDBJ whole genome shotgun (WGS) entry which is preliminary data.</text>
</comment>
<dbReference type="PANTHER" id="PTHR45872:SF2">
    <property type="entry name" value="RHO GUANINE NUCLEOTIDE EXCHANGE FACTOR 2, ISOFORM D"/>
    <property type="match status" value="1"/>
</dbReference>
<dbReference type="OrthoDB" id="2272012at2759"/>
<keyword evidence="3" id="KW-1185">Reference proteome</keyword>
<accession>A0A8J8WL74</accession>
<organism evidence="2 3">
    <name type="scientific">Chionoecetes opilio</name>
    <name type="common">Atlantic snow crab</name>
    <name type="synonym">Cancer opilio</name>
    <dbReference type="NCBI Taxonomy" id="41210"/>
    <lineage>
        <taxon>Eukaryota</taxon>
        <taxon>Metazoa</taxon>
        <taxon>Ecdysozoa</taxon>
        <taxon>Arthropoda</taxon>
        <taxon>Crustacea</taxon>
        <taxon>Multicrustacea</taxon>
        <taxon>Malacostraca</taxon>
        <taxon>Eumalacostraca</taxon>
        <taxon>Eucarida</taxon>
        <taxon>Decapoda</taxon>
        <taxon>Pleocyemata</taxon>
        <taxon>Brachyura</taxon>
        <taxon>Eubrachyura</taxon>
        <taxon>Majoidea</taxon>
        <taxon>Majidae</taxon>
        <taxon>Chionoecetes</taxon>
    </lineage>
</organism>
<name>A0A8J8WL74_CHIOP</name>
<gene>
    <name evidence="2" type="primary">ARHGEF11</name>
    <name evidence="2" type="ORF">GWK47_027666</name>
</gene>
<dbReference type="GO" id="GO:0005085">
    <property type="term" value="F:guanyl-nucleotide exchange factor activity"/>
    <property type="evidence" value="ECO:0007669"/>
    <property type="project" value="InterPro"/>
</dbReference>
<dbReference type="Proteomes" id="UP000770661">
    <property type="component" value="Unassembled WGS sequence"/>
</dbReference>
<dbReference type="GO" id="GO:0001664">
    <property type="term" value="F:G protein-coupled receptor binding"/>
    <property type="evidence" value="ECO:0007669"/>
    <property type="project" value="TreeGrafter"/>
</dbReference>
<dbReference type="GO" id="GO:0007186">
    <property type="term" value="P:G protein-coupled receptor signaling pathway"/>
    <property type="evidence" value="ECO:0007669"/>
    <property type="project" value="TreeGrafter"/>
</dbReference>
<dbReference type="InterPro" id="IPR015212">
    <property type="entry name" value="RGS-like_dom"/>
</dbReference>
<dbReference type="GO" id="GO:0005737">
    <property type="term" value="C:cytoplasm"/>
    <property type="evidence" value="ECO:0007669"/>
    <property type="project" value="InterPro"/>
</dbReference>
<reference evidence="2" key="1">
    <citation type="submission" date="2020-07" db="EMBL/GenBank/DDBJ databases">
        <title>The High-quality genome of the commercially important snow crab, Chionoecetes opilio.</title>
        <authorList>
            <person name="Jeong J.-H."/>
            <person name="Ryu S."/>
        </authorList>
    </citation>
    <scope>NUCLEOTIDE SEQUENCE</scope>
    <source>
        <strain evidence="2">MADBK_172401_WGS</strain>
        <tissue evidence="2">Digestive gland</tissue>
    </source>
</reference>
<dbReference type="SUPFAM" id="SSF48097">
    <property type="entry name" value="Regulator of G-protein signaling, RGS"/>
    <property type="match status" value="1"/>
</dbReference>
<proteinExistence type="predicted"/>
<dbReference type="InterPro" id="IPR036305">
    <property type="entry name" value="RGS_sf"/>
</dbReference>
<evidence type="ECO:0000313" key="2">
    <source>
        <dbReference type="EMBL" id="KAG0693064.1"/>
    </source>
</evidence>
<dbReference type="InterPro" id="IPR044926">
    <property type="entry name" value="RGS_subdomain_2"/>
</dbReference>